<reference evidence="1 2" key="1">
    <citation type="submission" date="2019-05" db="EMBL/GenBank/DDBJ databases">
        <title>Another draft genome of Portunus trituberculatus and its Hox gene families provides insights of decapod evolution.</title>
        <authorList>
            <person name="Jeong J.-H."/>
            <person name="Song I."/>
            <person name="Kim S."/>
            <person name="Choi T."/>
            <person name="Kim D."/>
            <person name="Ryu S."/>
            <person name="Kim W."/>
        </authorList>
    </citation>
    <scope>NUCLEOTIDE SEQUENCE [LARGE SCALE GENOMIC DNA]</scope>
    <source>
        <tissue evidence="1">Muscle</tissue>
    </source>
</reference>
<organism evidence="1 2">
    <name type="scientific">Portunus trituberculatus</name>
    <name type="common">Swimming crab</name>
    <name type="synonym">Neptunus trituberculatus</name>
    <dbReference type="NCBI Taxonomy" id="210409"/>
    <lineage>
        <taxon>Eukaryota</taxon>
        <taxon>Metazoa</taxon>
        <taxon>Ecdysozoa</taxon>
        <taxon>Arthropoda</taxon>
        <taxon>Crustacea</taxon>
        <taxon>Multicrustacea</taxon>
        <taxon>Malacostraca</taxon>
        <taxon>Eumalacostraca</taxon>
        <taxon>Eucarida</taxon>
        <taxon>Decapoda</taxon>
        <taxon>Pleocyemata</taxon>
        <taxon>Brachyura</taxon>
        <taxon>Eubrachyura</taxon>
        <taxon>Portunoidea</taxon>
        <taxon>Portunidae</taxon>
        <taxon>Portuninae</taxon>
        <taxon>Portunus</taxon>
    </lineage>
</organism>
<proteinExistence type="predicted"/>
<dbReference type="EMBL" id="VSRR010141052">
    <property type="protein sequence ID" value="MPD04432.1"/>
    <property type="molecule type" value="Genomic_DNA"/>
</dbReference>
<protein>
    <submittedName>
        <fullName evidence="1">Uncharacterized protein</fullName>
    </submittedName>
</protein>
<sequence>MFHLATINITHECYSTSISSTSPTSFSTMNCLKSKASVNNPCFCLLFYCTFVYASLAHDILSFTFTHSSNIPRFSVIVKTYHCSFHLFDT</sequence>
<evidence type="ECO:0000313" key="1">
    <source>
        <dbReference type="EMBL" id="MPD04432.1"/>
    </source>
</evidence>
<accession>A0A5B7K260</accession>
<gene>
    <name evidence="1" type="ORF">E2C01_100118</name>
</gene>
<keyword evidence="2" id="KW-1185">Reference proteome</keyword>
<comment type="caution">
    <text evidence="1">The sequence shown here is derived from an EMBL/GenBank/DDBJ whole genome shotgun (WGS) entry which is preliminary data.</text>
</comment>
<evidence type="ECO:0000313" key="2">
    <source>
        <dbReference type="Proteomes" id="UP000324222"/>
    </source>
</evidence>
<name>A0A5B7K260_PORTR</name>
<dbReference type="AlphaFoldDB" id="A0A5B7K260"/>
<dbReference type="Proteomes" id="UP000324222">
    <property type="component" value="Unassembled WGS sequence"/>
</dbReference>